<dbReference type="Pfam" id="PF08524">
    <property type="entry name" value="rRNA_processing"/>
    <property type="match status" value="1"/>
</dbReference>
<evidence type="ECO:0000313" key="22">
    <source>
        <dbReference type="EMBL" id="KRY50716.1"/>
    </source>
</evidence>
<evidence type="ECO:0000256" key="17">
    <source>
        <dbReference type="ARBA" id="ARBA00081344"/>
    </source>
</evidence>
<dbReference type="GO" id="GO:0006397">
    <property type="term" value="P:mRNA processing"/>
    <property type="evidence" value="ECO:0007669"/>
    <property type="project" value="UniProtKB-KW"/>
</dbReference>
<evidence type="ECO:0000313" key="23">
    <source>
        <dbReference type="Proteomes" id="UP000054653"/>
    </source>
</evidence>
<dbReference type="GO" id="GO:0031119">
    <property type="term" value="P:tRNA pseudouridine synthesis"/>
    <property type="evidence" value="ECO:0007669"/>
    <property type="project" value="InterPro"/>
</dbReference>
<reference evidence="22 23" key="1">
    <citation type="submission" date="2015-01" db="EMBL/GenBank/DDBJ databases">
        <title>Evolution of Trichinella species and genotypes.</title>
        <authorList>
            <person name="Korhonen P.K."/>
            <person name="Edoardo P."/>
            <person name="Giuseppe L.R."/>
            <person name="Gasser R.B."/>
        </authorList>
    </citation>
    <scope>NUCLEOTIDE SEQUENCE [LARGE SCALE GENOMIC DNA]</scope>
    <source>
        <strain evidence="22">ISS120</strain>
    </source>
</reference>
<evidence type="ECO:0000256" key="8">
    <source>
        <dbReference type="ARBA" id="ARBA00036943"/>
    </source>
</evidence>
<dbReference type="Pfam" id="PF01416">
    <property type="entry name" value="PseudoU_synth_1"/>
    <property type="match status" value="1"/>
</dbReference>
<evidence type="ECO:0000256" key="2">
    <source>
        <dbReference type="ARBA" id="ARBA00004123"/>
    </source>
</evidence>
<dbReference type="SUPFAM" id="SSF55120">
    <property type="entry name" value="Pseudouridine synthase"/>
    <property type="match status" value="1"/>
</dbReference>
<evidence type="ECO:0000256" key="6">
    <source>
        <dbReference type="ARBA" id="ARBA00023235"/>
    </source>
</evidence>
<comment type="function">
    <text evidence="10">Pseudouridylate synthase that catalyzes pseudouridylation of tRNAs and mRNAs. Acts on positions 27/28 in the anticodon stem and also positions 34 and 36 in the anticodon of an intron containing tRNA. Also catalyzes pseudouridylation of mRNAs: mediates pseudouridylation of mRNAs with the consensus sequence 5'-UGUAG-3'. Acts as a regulator of pre-mRNA splicing by mediating pseudouridylation of pre-mRNAs at locations associated with alternatively spliced regions. Pseudouridylation of pre-mRNAs near splice sites directly regulates mRNA splicing and mRNA 3'-end processing. Involved in regulation of nuclear receptor activity through pseudouridylation of SRA1 mRNA.</text>
</comment>
<dbReference type="PANTHER" id="PTHR11142">
    <property type="entry name" value="PSEUDOURIDYLATE SYNTHASE"/>
    <property type="match status" value="1"/>
</dbReference>
<dbReference type="InterPro" id="IPR001406">
    <property type="entry name" value="PsdUridine_synth_TruA"/>
</dbReference>
<keyword evidence="7" id="KW-0539">Nucleus</keyword>
<dbReference type="InterPro" id="IPR020094">
    <property type="entry name" value="TruA/RsuA/RluB/E/F_N"/>
</dbReference>
<comment type="caution">
    <text evidence="22">The sequence shown here is derived from an EMBL/GenBank/DDBJ whole genome shotgun (WGS) entry which is preliminary data.</text>
</comment>
<evidence type="ECO:0000256" key="1">
    <source>
        <dbReference type="ARBA" id="ARBA00001166"/>
    </source>
</evidence>
<feature type="non-terminal residue" evidence="22">
    <location>
        <position position="545"/>
    </location>
</feature>
<evidence type="ECO:0000256" key="18">
    <source>
        <dbReference type="PIRSR" id="PIRSR641708-1"/>
    </source>
</evidence>
<dbReference type="OrthoDB" id="10256309at2759"/>
<protein>
    <recommendedName>
        <fullName evidence="13">Pseudouridylate synthase 1 homolog</fullName>
        <ecNumber evidence="12">5.4.99.12</ecNumber>
    </recommendedName>
    <alternativeName>
        <fullName evidence="14">tRNA pseudouridine synthase 1</fullName>
    </alternativeName>
    <alternativeName>
        <fullName evidence="17">tRNA pseudouridine(38-40) synthase</fullName>
    </alternativeName>
    <alternativeName>
        <fullName evidence="15">tRNA pseudouridylate synthase I</fullName>
    </alternativeName>
    <alternativeName>
        <fullName evidence="16">tRNA-uridine isomerase I</fullName>
    </alternativeName>
</protein>
<dbReference type="GO" id="GO:0160147">
    <property type="term" value="F:tRNA pseudouridine(38-40) synthase activity"/>
    <property type="evidence" value="ECO:0007669"/>
    <property type="project" value="UniProtKB-EC"/>
</dbReference>
<dbReference type="InterPro" id="IPR020097">
    <property type="entry name" value="PsdUridine_synth_TruA_a/b_dom"/>
</dbReference>
<keyword evidence="5" id="KW-0819">tRNA processing</keyword>
<dbReference type="GO" id="GO:1990481">
    <property type="term" value="P:mRNA pseudouridine synthesis"/>
    <property type="evidence" value="ECO:0007669"/>
    <property type="project" value="TreeGrafter"/>
</dbReference>
<comment type="catalytic activity">
    <reaction evidence="8">
        <text>a uridine in tRNA = a pseudouridine in tRNA</text>
        <dbReference type="Rhea" id="RHEA:54572"/>
        <dbReference type="Rhea" id="RHEA-COMP:13339"/>
        <dbReference type="Rhea" id="RHEA-COMP:13934"/>
        <dbReference type="ChEBI" id="CHEBI:65314"/>
        <dbReference type="ChEBI" id="CHEBI:65315"/>
    </reaction>
</comment>
<keyword evidence="23" id="KW-1185">Reference proteome</keyword>
<comment type="similarity">
    <text evidence="3">Belongs to the tRNA pseudouridine synthase TruA family.</text>
</comment>
<dbReference type="FunFam" id="3.30.70.580:FF:000002">
    <property type="entry name" value="tRNA pseudouridine synthase"/>
    <property type="match status" value="1"/>
</dbReference>
<dbReference type="InterPro" id="IPR013730">
    <property type="entry name" value="Fyv7/TAP26"/>
</dbReference>
<comment type="catalytic activity">
    <reaction evidence="9">
        <text>uridine(38/39/40) in tRNA = pseudouridine(38/39/40) in tRNA</text>
        <dbReference type="Rhea" id="RHEA:22376"/>
        <dbReference type="Rhea" id="RHEA-COMP:10085"/>
        <dbReference type="Rhea" id="RHEA-COMP:10087"/>
        <dbReference type="ChEBI" id="CHEBI:65314"/>
        <dbReference type="ChEBI" id="CHEBI:65315"/>
        <dbReference type="EC" id="5.4.99.12"/>
    </reaction>
</comment>
<evidence type="ECO:0000256" key="5">
    <source>
        <dbReference type="ARBA" id="ARBA00022694"/>
    </source>
</evidence>
<evidence type="ECO:0000259" key="21">
    <source>
        <dbReference type="Pfam" id="PF01416"/>
    </source>
</evidence>
<feature type="binding site" evidence="19">
    <location>
        <position position="297"/>
    </location>
    <ligand>
        <name>substrate</name>
    </ligand>
</feature>
<evidence type="ECO:0000256" key="9">
    <source>
        <dbReference type="ARBA" id="ARBA00052184"/>
    </source>
</evidence>
<evidence type="ECO:0000256" key="16">
    <source>
        <dbReference type="ARBA" id="ARBA00080849"/>
    </source>
</evidence>
<evidence type="ECO:0000256" key="15">
    <source>
        <dbReference type="ARBA" id="ARBA00079087"/>
    </source>
</evidence>
<dbReference type="EMBL" id="JYDI01000143">
    <property type="protein sequence ID" value="KRY50716.1"/>
    <property type="molecule type" value="Genomic_DNA"/>
</dbReference>
<feature type="domain" description="Pseudouridine synthase I TruA alpha/beta" evidence="21">
    <location>
        <begin position="332"/>
        <end position="412"/>
    </location>
</feature>
<comment type="catalytic activity">
    <reaction evidence="1">
        <text>a uridine in mRNA = a pseudouridine in mRNA</text>
        <dbReference type="Rhea" id="RHEA:56644"/>
        <dbReference type="Rhea" id="RHEA-COMP:14658"/>
        <dbReference type="Rhea" id="RHEA-COMP:14659"/>
        <dbReference type="ChEBI" id="CHEBI:65314"/>
        <dbReference type="ChEBI" id="CHEBI:65315"/>
    </reaction>
</comment>
<dbReference type="PRINTS" id="PR01854">
    <property type="entry name" value="BR22PROTEIN"/>
</dbReference>
<dbReference type="GO" id="GO:0005634">
    <property type="term" value="C:nucleus"/>
    <property type="evidence" value="ECO:0007669"/>
    <property type="project" value="UniProtKB-SubCell"/>
</dbReference>
<keyword evidence="4" id="KW-0507">mRNA processing</keyword>
<keyword evidence="6" id="KW-0413">Isomerase</keyword>
<sequence>MDNLEENSLFKKKKRKLHTYEKAWLNYKHIQEEKEKRKQEKEQKRKNIEAARERSKLLRKEKMKYIYKKTRKGQPKLGYQIEWLLKKIENQNKFIEETLKFMHFFEYMRLKYCYSFTPRLCEKYFCQMSSELKFSCNDEINSGTDFELNNQKRQKLENDEETRKIIKAEPTETVRIKRYKYAMFLAYRGKNYHGMQVNPNVPTVEKYIMEALQKLNLITVDQMVQPSSFKFQRAARTDKGVSATKQICSLLLPTIEGKENDTVNLLNGLLPDDIRIFGLQRATKSFDSKKWCDSRSYSYTLPSYCFRHQSDLERDKFRLDNKDIEEINRILMQYVGTHNFYNFTSGKLHKDESCKRFIIRCECGKRFLYNNIEYLTVDIKGQSFLIHQIRKMIGFCVSLIRGDLDPCLQQKVWQNERVCYYTNYFLNHLFNLLLLNLIVCSKLKIMQIKIPKAPSLGLVLEEPHYEHYNKRFQATHQRLCWDIYQEKCDEFKQAYIIKDILETDESEKIFEEWLTYLTEKFWNENDVDDVSIVGHSDNVQTDGKS</sequence>
<dbReference type="HAMAP" id="MF_00171">
    <property type="entry name" value="TruA"/>
    <property type="match status" value="1"/>
</dbReference>
<comment type="subunit">
    <text evidence="11">Monomer. Forms a complex with RARG and the SRA1 RNA in the nucleus.</text>
</comment>
<evidence type="ECO:0000256" key="14">
    <source>
        <dbReference type="ARBA" id="ARBA00075153"/>
    </source>
</evidence>
<feature type="region of interest" description="Disordered" evidence="20">
    <location>
        <begin position="33"/>
        <end position="52"/>
    </location>
</feature>
<dbReference type="PANTHER" id="PTHR11142:SF4">
    <property type="entry name" value="PSEUDOURIDYLATE SYNTHASE 1 HOMOLOG"/>
    <property type="match status" value="1"/>
</dbReference>
<gene>
    <name evidence="22" type="primary">Pus1</name>
    <name evidence="22" type="ORF">T03_10609</name>
</gene>
<dbReference type="FunFam" id="3.30.70.660:FF:000002">
    <property type="entry name" value="tRNA pseudouridine synthase"/>
    <property type="match status" value="1"/>
</dbReference>
<dbReference type="GO" id="GO:0003723">
    <property type="term" value="F:RNA binding"/>
    <property type="evidence" value="ECO:0007669"/>
    <property type="project" value="InterPro"/>
</dbReference>
<organism evidence="22 23">
    <name type="scientific">Trichinella britovi</name>
    <name type="common">Parasitic roundworm</name>
    <dbReference type="NCBI Taxonomy" id="45882"/>
    <lineage>
        <taxon>Eukaryota</taxon>
        <taxon>Metazoa</taxon>
        <taxon>Ecdysozoa</taxon>
        <taxon>Nematoda</taxon>
        <taxon>Enoplea</taxon>
        <taxon>Dorylaimia</taxon>
        <taxon>Trichinellida</taxon>
        <taxon>Trichinellidae</taxon>
        <taxon>Trichinella</taxon>
    </lineage>
</organism>
<dbReference type="Gene3D" id="3.30.70.660">
    <property type="entry name" value="Pseudouridine synthase I, catalytic domain, C-terminal subdomain"/>
    <property type="match status" value="1"/>
</dbReference>
<dbReference type="Gene3D" id="3.30.70.580">
    <property type="entry name" value="Pseudouridine synthase I, catalytic domain, N-terminal subdomain"/>
    <property type="match status" value="1"/>
</dbReference>
<evidence type="ECO:0000256" key="10">
    <source>
        <dbReference type="ARBA" id="ARBA00053709"/>
    </source>
</evidence>
<evidence type="ECO:0000256" key="3">
    <source>
        <dbReference type="ARBA" id="ARBA00009375"/>
    </source>
</evidence>
<dbReference type="NCBIfam" id="TIGR00071">
    <property type="entry name" value="hisT_truA"/>
    <property type="match status" value="1"/>
</dbReference>
<dbReference type="CDD" id="cd02568">
    <property type="entry name" value="PseudoU_synth_PUS1_PUS2"/>
    <property type="match status" value="1"/>
</dbReference>
<proteinExistence type="inferred from homology"/>
<dbReference type="InterPro" id="IPR020095">
    <property type="entry name" value="PsdUridine_synth_TruA_C"/>
</dbReference>
<dbReference type="STRING" id="45882.A0A0V1CNY9"/>
<accession>A0A0V1CNY9</accession>
<dbReference type="Proteomes" id="UP000054653">
    <property type="component" value="Unassembled WGS sequence"/>
</dbReference>
<name>A0A0V1CNY9_TRIBR</name>
<evidence type="ECO:0000256" key="7">
    <source>
        <dbReference type="ARBA" id="ARBA00023242"/>
    </source>
</evidence>
<comment type="subcellular location">
    <subcellularLocation>
        <location evidence="2">Nucleus</location>
    </subcellularLocation>
</comment>
<evidence type="ECO:0000256" key="20">
    <source>
        <dbReference type="SAM" id="MobiDB-lite"/>
    </source>
</evidence>
<evidence type="ECO:0000256" key="12">
    <source>
        <dbReference type="ARBA" id="ARBA00066509"/>
    </source>
</evidence>
<dbReference type="InterPro" id="IPR020103">
    <property type="entry name" value="PsdUridine_synth_cat_dom_sf"/>
</dbReference>
<dbReference type="EC" id="5.4.99.12" evidence="12"/>
<feature type="active site" description="Nucleophile" evidence="18">
    <location>
        <position position="238"/>
    </location>
</feature>
<evidence type="ECO:0000256" key="13">
    <source>
        <dbReference type="ARBA" id="ARBA00068582"/>
    </source>
</evidence>
<evidence type="ECO:0000256" key="4">
    <source>
        <dbReference type="ARBA" id="ARBA00022664"/>
    </source>
</evidence>
<dbReference type="AlphaFoldDB" id="A0A0V1CNY9"/>
<dbReference type="InterPro" id="IPR041708">
    <property type="entry name" value="PUS1/PUS2-like"/>
</dbReference>
<evidence type="ECO:0000256" key="11">
    <source>
        <dbReference type="ARBA" id="ARBA00064589"/>
    </source>
</evidence>
<evidence type="ECO:0000256" key="19">
    <source>
        <dbReference type="PIRSR" id="PIRSR641708-2"/>
    </source>
</evidence>